<evidence type="ECO:0000256" key="1">
    <source>
        <dbReference type="SAM" id="Phobius"/>
    </source>
</evidence>
<feature type="domain" description="HAMP" evidence="3">
    <location>
        <begin position="374"/>
        <end position="428"/>
    </location>
</feature>
<dbReference type="PROSITE" id="PS50887">
    <property type="entry name" value="GGDEF"/>
    <property type="match status" value="1"/>
</dbReference>
<dbReference type="GO" id="GO:0016020">
    <property type="term" value="C:membrane"/>
    <property type="evidence" value="ECO:0007669"/>
    <property type="project" value="InterPro"/>
</dbReference>
<evidence type="ECO:0000259" key="3">
    <source>
        <dbReference type="PROSITE" id="PS50885"/>
    </source>
</evidence>
<comment type="caution">
    <text evidence="5">The sequence shown here is derived from an EMBL/GenBank/DDBJ whole genome shotgun (WGS) entry which is preliminary data.</text>
</comment>
<organism evidence="5 6">
    <name type="scientific">Rhodovastum atsumiense</name>
    <dbReference type="NCBI Taxonomy" id="504468"/>
    <lineage>
        <taxon>Bacteria</taxon>
        <taxon>Pseudomonadati</taxon>
        <taxon>Pseudomonadota</taxon>
        <taxon>Alphaproteobacteria</taxon>
        <taxon>Acetobacterales</taxon>
        <taxon>Acetobacteraceae</taxon>
        <taxon>Rhodovastum</taxon>
    </lineage>
</organism>
<dbReference type="InterPro" id="IPR052155">
    <property type="entry name" value="Biofilm_reg_signaling"/>
</dbReference>
<evidence type="ECO:0000313" key="6">
    <source>
        <dbReference type="Proteomes" id="UP000325255"/>
    </source>
</evidence>
<dbReference type="InterPro" id="IPR035919">
    <property type="entry name" value="EAL_sf"/>
</dbReference>
<keyword evidence="1" id="KW-0812">Transmembrane</keyword>
<dbReference type="FunFam" id="3.20.20.450:FF:000001">
    <property type="entry name" value="Cyclic di-GMP phosphodiesterase yahA"/>
    <property type="match status" value="1"/>
</dbReference>
<dbReference type="InterPro" id="IPR001633">
    <property type="entry name" value="EAL_dom"/>
</dbReference>
<name>A0A5M6IZZ1_9PROT</name>
<evidence type="ECO:0000259" key="4">
    <source>
        <dbReference type="PROSITE" id="PS50887"/>
    </source>
</evidence>
<gene>
    <name evidence="5" type="ORF">F1189_03885</name>
</gene>
<dbReference type="SMART" id="SM00052">
    <property type="entry name" value="EAL"/>
    <property type="match status" value="1"/>
</dbReference>
<dbReference type="PROSITE" id="PS50885">
    <property type="entry name" value="HAMP"/>
    <property type="match status" value="1"/>
</dbReference>
<evidence type="ECO:0000313" key="5">
    <source>
        <dbReference type="EMBL" id="KAA5613924.1"/>
    </source>
</evidence>
<dbReference type="Pfam" id="PF00563">
    <property type="entry name" value="EAL"/>
    <property type="match status" value="1"/>
</dbReference>
<dbReference type="InterPro" id="IPR003660">
    <property type="entry name" value="HAMP_dom"/>
</dbReference>
<dbReference type="RefSeq" id="WP_150039309.1">
    <property type="nucleotide sequence ID" value="NZ_OW485601.1"/>
</dbReference>
<dbReference type="AlphaFoldDB" id="A0A5M6IZZ1"/>
<accession>A0A5M6IZZ1</accession>
<dbReference type="SUPFAM" id="SSF141868">
    <property type="entry name" value="EAL domain-like"/>
    <property type="match status" value="1"/>
</dbReference>
<dbReference type="GO" id="GO:0007165">
    <property type="term" value="P:signal transduction"/>
    <property type="evidence" value="ECO:0007669"/>
    <property type="project" value="InterPro"/>
</dbReference>
<dbReference type="InterPro" id="IPR000160">
    <property type="entry name" value="GGDEF_dom"/>
</dbReference>
<dbReference type="PROSITE" id="PS50883">
    <property type="entry name" value="EAL"/>
    <property type="match status" value="1"/>
</dbReference>
<feature type="domain" description="GGDEF" evidence="4">
    <location>
        <begin position="454"/>
        <end position="589"/>
    </location>
</feature>
<dbReference type="Gene3D" id="3.30.70.270">
    <property type="match status" value="1"/>
</dbReference>
<sequence length="856" mass="92147">MPLRLRTRLTLGFLSVAAFVALCGMVSAVLVLRGQASIATLTETITPLRIEAMELQLTAQRLNVTLLATLADRGRDTPLVDQYGIDLPGLEQHGEEKLAALRRLAARAGITLQTEEPAATQQEVVRLMRQMLEANRAGRVAEQAARQRLQQFRDAGHALEQSLVQIATSAEIAIMEAEAQARRGVRSGTATVDGLGTLMSVTLAGTFPVERAADRLLRELAGLSGRAERFLGFRFPDGLDAVEAEIRRALWTMDVLVQHLAAQLRPEDDPARVAAITTQMATLRGALLDGDGVLARWRETLALRLARLQAQPPLSAATTRYGAALARISTAAEALEAEARARTDRDARHALIGLAVTVLGGSLLAVMLGMDFARRMLQPLSRLDEAVRGLAAGRLQPGVGTEGRGLDELDSMAAAVLERVAHLATHDSLTGLPNRALFREHLEQALARVRRGGEAVAVHCLDIDHFKEVNDTLGHAAGDALLVQVAARLAGCIRETDRLARLGGDEFAIVQCDSRQPAHGEILARRILAAMAEPFDLGGQAVVAGASLGISVRSGQDAPADAAVLLQEADVALYQSKESGRGAFHFFEADMNRRLRQRKTLEADLRTALSEGQFHLAYQPQIDLCSGALVGAEALIRWQHPTRGEVRPDEFIPIAEQTGQICQIGEWVLRTACAQAVAWPGLARMSVNVSPTQFRQAGFLEVVEAILAETGLAPRRLELEVTESLLLVDTEVTFATLTRLRGRGVSIAMDDFGTGYSSLGYLRRFPFDRIKIDRSFVRGLGSDPEAAAIVNAVIGMSHSLRIGVNAEGVETAAQAKLLRAVGCEEVQGYLYGRPLAPEAFSKAYLADTDAAALPAA</sequence>
<feature type="transmembrane region" description="Helical" evidence="1">
    <location>
        <begin position="350"/>
        <end position="373"/>
    </location>
</feature>
<dbReference type="NCBIfam" id="TIGR00254">
    <property type="entry name" value="GGDEF"/>
    <property type="match status" value="1"/>
</dbReference>
<protein>
    <submittedName>
        <fullName evidence="5">EAL domain-containing protein</fullName>
    </submittedName>
</protein>
<reference evidence="5 6" key="1">
    <citation type="submission" date="2019-09" db="EMBL/GenBank/DDBJ databases">
        <title>Genome sequence of Rhodovastum atsumiense, a diverse member of the Acetobacteraceae family of non-sulfur purple photosynthetic bacteria.</title>
        <authorList>
            <person name="Meyer T."/>
            <person name="Kyndt J."/>
        </authorList>
    </citation>
    <scope>NUCLEOTIDE SEQUENCE [LARGE SCALE GENOMIC DNA]</scope>
    <source>
        <strain evidence="5 6">DSM 21279</strain>
    </source>
</reference>
<evidence type="ECO:0000259" key="2">
    <source>
        <dbReference type="PROSITE" id="PS50883"/>
    </source>
</evidence>
<dbReference type="Pfam" id="PF00990">
    <property type="entry name" value="GGDEF"/>
    <property type="match status" value="1"/>
</dbReference>
<dbReference type="InterPro" id="IPR043128">
    <property type="entry name" value="Rev_trsase/Diguanyl_cyclase"/>
</dbReference>
<proteinExistence type="predicted"/>
<dbReference type="Gene3D" id="6.10.340.10">
    <property type="match status" value="1"/>
</dbReference>
<keyword evidence="6" id="KW-1185">Reference proteome</keyword>
<dbReference type="PANTHER" id="PTHR44757:SF2">
    <property type="entry name" value="BIOFILM ARCHITECTURE MAINTENANCE PROTEIN MBAA"/>
    <property type="match status" value="1"/>
</dbReference>
<keyword evidence="1" id="KW-0472">Membrane</keyword>
<dbReference type="CDD" id="cd01948">
    <property type="entry name" value="EAL"/>
    <property type="match status" value="1"/>
</dbReference>
<dbReference type="OrthoDB" id="9793210at2"/>
<dbReference type="PANTHER" id="PTHR44757">
    <property type="entry name" value="DIGUANYLATE CYCLASE DGCP"/>
    <property type="match status" value="1"/>
</dbReference>
<dbReference type="SUPFAM" id="SSF55073">
    <property type="entry name" value="Nucleotide cyclase"/>
    <property type="match status" value="1"/>
</dbReference>
<keyword evidence="1" id="KW-1133">Transmembrane helix</keyword>
<dbReference type="CDD" id="cd01949">
    <property type="entry name" value="GGDEF"/>
    <property type="match status" value="1"/>
</dbReference>
<dbReference type="InterPro" id="IPR029787">
    <property type="entry name" value="Nucleotide_cyclase"/>
</dbReference>
<dbReference type="Proteomes" id="UP000325255">
    <property type="component" value="Unassembled WGS sequence"/>
</dbReference>
<dbReference type="SMART" id="SM00267">
    <property type="entry name" value="GGDEF"/>
    <property type="match status" value="1"/>
</dbReference>
<feature type="domain" description="EAL" evidence="2">
    <location>
        <begin position="598"/>
        <end position="848"/>
    </location>
</feature>
<dbReference type="EMBL" id="VWPK01000004">
    <property type="protein sequence ID" value="KAA5613924.1"/>
    <property type="molecule type" value="Genomic_DNA"/>
</dbReference>
<dbReference type="Gene3D" id="3.20.20.450">
    <property type="entry name" value="EAL domain"/>
    <property type="match status" value="1"/>
</dbReference>